<dbReference type="SUPFAM" id="SSF53335">
    <property type="entry name" value="S-adenosyl-L-methionine-dependent methyltransferases"/>
    <property type="match status" value="1"/>
</dbReference>
<gene>
    <name evidence="1" type="ORF">GLOINDRAFT_10626</name>
</gene>
<evidence type="ECO:0000313" key="1">
    <source>
        <dbReference type="EMBL" id="ERZ98353.1"/>
    </source>
</evidence>
<reference evidence="1" key="1">
    <citation type="submission" date="2013-07" db="EMBL/GenBank/DDBJ databases">
        <title>The genome of an arbuscular mycorrhizal fungus provides insights into the evolution of the oldest plant symbiosis.</title>
        <authorList>
            <consortium name="DOE Joint Genome Institute"/>
            <person name="Tisserant E."/>
            <person name="Malbreil M."/>
            <person name="Kuo A."/>
            <person name="Kohler A."/>
            <person name="Symeonidi A."/>
            <person name="Balestrini R."/>
            <person name="Charron P."/>
            <person name="Duensing N."/>
            <person name="Frei-dit-Frey N."/>
            <person name="Gianinazzi-Pearson V."/>
            <person name="Gilbert B."/>
            <person name="Handa Y."/>
            <person name="Hijri M."/>
            <person name="Kaul R."/>
            <person name="Kawaguchi M."/>
            <person name="Krajinski F."/>
            <person name="Lammers P."/>
            <person name="Lapierre D."/>
            <person name="Masclaux F.G."/>
            <person name="Murat C."/>
            <person name="Morin E."/>
            <person name="Ndikumana S."/>
            <person name="Pagni M."/>
            <person name="Petitpierre D."/>
            <person name="Requena N."/>
            <person name="Rosikiewicz P."/>
            <person name="Riley R."/>
            <person name="Saito K."/>
            <person name="San Clemente H."/>
            <person name="Shapiro H."/>
            <person name="van Tuinen D."/>
            <person name="Becard G."/>
            <person name="Bonfante P."/>
            <person name="Paszkowski U."/>
            <person name="Shachar-Hill Y."/>
            <person name="Young J.P."/>
            <person name="Sanders I.R."/>
            <person name="Henrissat B."/>
            <person name="Rensing S.A."/>
            <person name="Grigoriev I.V."/>
            <person name="Corradi N."/>
            <person name="Roux C."/>
            <person name="Martin F."/>
        </authorList>
    </citation>
    <scope>NUCLEOTIDE SEQUENCE</scope>
    <source>
        <strain evidence="1">DAOM 197198</strain>
    </source>
</reference>
<dbReference type="AlphaFoldDB" id="U9SQV1"/>
<name>U9SQV1_RHIID</name>
<dbReference type="InterPro" id="IPR029063">
    <property type="entry name" value="SAM-dependent_MTases_sf"/>
</dbReference>
<proteinExistence type="predicted"/>
<protein>
    <submittedName>
        <fullName evidence="1">Uncharacterized protein</fullName>
    </submittedName>
</protein>
<sequence>MFLHLSLAASQYLHSPWGYDSPQGPPQSSTISSTKIYNQKLENKGKESKIRGNQKGVEDVDDVEDILEKAGRTYLPEKIFIFTLPNPPHPEHLEQVAPRRSVKPVRLTLSCPRYLTRNMHMMNLHAATSLAEDLGLDLVDIYGIRKWTQMQASPSMTPT</sequence>
<dbReference type="EMBL" id="KI298837">
    <property type="protein sequence ID" value="ERZ98353.1"/>
    <property type="molecule type" value="Genomic_DNA"/>
</dbReference>
<organism evidence="1">
    <name type="scientific">Rhizophagus irregularis (strain DAOM 181602 / DAOM 197198 / MUCL 43194)</name>
    <name type="common">Arbuscular mycorrhizal fungus</name>
    <name type="synonym">Glomus intraradices</name>
    <dbReference type="NCBI Taxonomy" id="747089"/>
    <lineage>
        <taxon>Eukaryota</taxon>
        <taxon>Fungi</taxon>
        <taxon>Fungi incertae sedis</taxon>
        <taxon>Mucoromycota</taxon>
        <taxon>Glomeromycotina</taxon>
        <taxon>Glomeromycetes</taxon>
        <taxon>Glomerales</taxon>
        <taxon>Glomeraceae</taxon>
        <taxon>Rhizophagus</taxon>
    </lineage>
</organism>
<dbReference type="HOGENOM" id="CLU_1661743_0_0_1"/>
<accession>U9SQV1</accession>